<dbReference type="EMBL" id="JAIWQS010000010">
    <property type="protein sequence ID" value="KAJ8753044.1"/>
    <property type="molecule type" value="Genomic_DNA"/>
</dbReference>
<evidence type="ECO:0000256" key="2">
    <source>
        <dbReference type="ARBA" id="ARBA00022473"/>
    </source>
</evidence>
<dbReference type="GO" id="GO:0051301">
    <property type="term" value="P:cell division"/>
    <property type="evidence" value="ECO:0007669"/>
    <property type="project" value="UniProtKB-KW"/>
</dbReference>
<evidence type="ECO:0000256" key="5">
    <source>
        <dbReference type="ARBA" id="ARBA00023136"/>
    </source>
</evidence>
<protein>
    <recommendedName>
        <fullName evidence="8">SOSEKI DIX-like domain-containing protein</fullName>
    </recommendedName>
</protein>
<proteinExistence type="inferred from homology"/>
<evidence type="ECO:0000313" key="10">
    <source>
        <dbReference type="Proteomes" id="UP001159364"/>
    </source>
</evidence>
<comment type="similarity">
    <text evidence="7">Belongs to the SOSEKI family.</text>
</comment>
<evidence type="ECO:0000256" key="4">
    <source>
        <dbReference type="ARBA" id="ARBA00022618"/>
    </source>
</evidence>
<dbReference type="InterPro" id="IPR048351">
    <property type="entry name" value="SOK_DIX"/>
</dbReference>
<dbReference type="Proteomes" id="UP001159364">
    <property type="component" value="Linkage Group LG10"/>
</dbReference>
<reference evidence="9 10" key="1">
    <citation type="submission" date="2021-09" db="EMBL/GenBank/DDBJ databases">
        <title>Genomic insights and catalytic innovation underlie evolution of tropane alkaloids biosynthesis.</title>
        <authorList>
            <person name="Wang Y.-J."/>
            <person name="Tian T."/>
            <person name="Huang J.-P."/>
            <person name="Huang S.-X."/>
        </authorList>
    </citation>
    <scope>NUCLEOTIDE SEQUENCE [LARGE SCALE GENOMIC DNA]</scope>
    <source>
        <strain evidence="9">KIB-2018</strain>
        <tissue evidence="9">Leaf</tissue>
    </source>
</reference>
<dbReference type="PANTHER" id="PTHR31083">
    <property type="entry name" value="UPSTREAM OF FLC PROTEIN (DUF966)"/>
    <property type="match status" value="1"/>
</dbReference>
<sequence length="304" mass="34218">MEAKVGIEVRRLHIIYFLSHMGSVEHPHLIRIHHLNRNDVFLRDVKRWLADLRGKHMPEAFAWSYKRYKNGYVWQDLLDDDLITPIYLVNILTHSPTTITFPRIHLDSPVFGSEKSALADDSTIFNEAKDPIHHSDKIQTDDDDFENLSSPSLYAVRKEKKSRKMKKNIGIISSSFSSLSSTASSLSSTDLPFPKSNSYLSPKMLRSFISCGASADTNDAVLVAVNKSPEPSNKTEIGETGTVFGSLQPQTLCIPAPREGGVLEHSNSFKNSVKQFCTFWKQTIQICGNTNLHIYHNNTNANVN</sequence>
<name>A0AAV8SM21_9ROSI</name>
<dbReference type="PANTHER" id="PTHR31083:SF5">
    <property type="entry name" value="PROTEIN SOSEKI 1"/>
    <property type="match status" value="1"/>
</dbReference>
<comment type="caution">
    <text evidence="9">The sequence shown here is derived from an EMBL/GenBank/DDBJ whole genome shotgun (WGS) entry which is preliminary data.</text>
</comment>
<accession>A0AAV8SM21</accession>
<dbReference type="AlphaFoldDB" id="A0AAV8SM21"/>
<keyword evidence="4" id="KW-0132">Cell division</keyword>
<keyword evidence="3" id="KW-1003">Cell membrane</keyword>
<evidence type="ECO:0000259" key="8">
    <source>
        <dbReference type="Pfam" id="PF06136"/>
    </source>
</evidence>
<evidence type="ECO:0000256" key="6">
    <source>
        <dbReference type="ARBA" id="ARBA00023306"/>
    </source>
</evidence>
<keyword evidence="10" id="KW-1185">Reference proteome</keyword>
<dbReference type="GO" id="GO:0051258">
    <property type="term" value="P:protein polymerization"/>
    <property type="evidence" value="ECO:0007669"/>
    <property type="project" value="UniProtKB-ARBA"/>
</dbReference>
<keyword evidence="6" id="KW-0131">Cell cycle</keyword>
<comment type="subcellular location">
    <subcellularLocation>
        <location evidence="1">Cell membrane</location>
        <topology evidence="1">Peripheral membrane protein</topology>
        <orientation evidence="1">Cytoplasmic side</orientation>
    </subcellularLocation>
</comment>
<evidence type="ECO:0000256" key="1">
    <source>
        <dbReference type="ARBA" id="ARBA00004413"/>
    </source>
</evidence>
<evidence type="ECO:0000256" key="3">
    <source>
        <dbReference type="ARBA" id="ARBA00022475"/>
    </source>
</evidence>
<keyword evidence="2" id="KW-0217">Developmental protein</keyword>
<feature type="domain" description="SOSEKI DIX-like" evidence="8">
    <location>
        <begin position="13"/>
        <end position="86"/>
    </location>
</feature>
<dbReference type="InterPro" id="IPR010369">
    <property type="entry name" value="SOK"/>
</dbReference>
<dbReference type="GO" id="GO:0005886">
    <property type="term" value="C:plasma membrane"/>
    <property type="evidence" value="ECO:0007669"/>
    <property type="project" value="UniProtKB-SubCell"/>
</dbReference>
<dbReference type="Pfam" id="PF06136">
    <property type="entry name" value="SOK"/>
    <property type="match status" value="1"/>
</dbReference>
<gene>
    <name evidence="9" type="ORF">K2173_011812</name>
</gene>
<keyword evidence="5" id="KW-0472">Membrane</keyword>
<evidence type="ECO:0000256" key="7">
    <source>
        <dbReference type="ARBA" id="ARBA00024211"/>
    </source>
</evidence>
<evidence type="ECO:0000313" key="9">
    <source>
        <dbReference type="EMBL" id="KAJ8753044.1"/>
    </source>
</evidence>
<organism evidence="9 10">
    <name type="scientific">Erythroxylum novogranatense</name>
    <dbReference type="NCBI Taxonomy" id="1862640"/>
    <lineage>
        <taxon>Eukaryota</taxon>
        <taxon>Viridiplantae</taxon>
        <taxon>Streptophyta</taxon>
        <taxon>Embryophyta</taxon>
        <taxon>Tracheophyta</taxon>
        <taxon>Spermatophyta</taxon>
        <taxon>Magnoliopsida</taxon>
        <taxon>eudicotyledons</taxon>
        <taxon>Gunneridae</taxon>
        <taxon>Pentapetalae</taxon>
        <taxon>rosids</taxon>
        <taxon>fabids</taxon>
        <taxon>Malpighiales</taxon>
        <taxon>Erythroxylaceae</taxon>
        <taxon>Erythroxylum</taxon>
    </lineage>
</organism>